<evidence type="ECO:0000313" key="3">
    <source>
        <dbReference type="Proteomes" id="UP000077143"/>
    </source>
</evidence>
<dbReference type="OrthoDB" id="4721670at2"/>
<dbReference type="PROSITE" id="PS51257">
    <property type="entry name" value="PROKAR_LIPOPROTEIN"/>
    <property type="match status" value="1"/>
</dbReference>
<evidence type="ECO:0000256" key="1">
    <source>
        <dbReference type="SAM" id="SignalP"/>
    </source>
</evidence>
<gene>
    <name evidence="2" type="ORF">A7U43_16380</name>
</gene>
<protein>
    <submittedName>
        <fullName evidence="2">Uncharacterized protein</fullName>
    </submittedName>
</protein>
<dbReference type="Proteomes" id="UP000077143">
    <property type="component" value="Chromosome"/>
</dbReference>
<dbReference type="EMBL" id="CP015596">
    <property type="protein sequence ID" value="ANE80670.1"/>
    <property type="molecule type" value="Genomic_DNA"/>
</dbReference>
<dbReference type="RefSeq" id="WP_067997286.1">
    <property type="nucleotide sequence ID" value="NZ_CP015596.1"/>
</dbReference>
<sequence>MARPIDRAARFILGAGCLVLLAAGCGSPTVVNTGEPWTPVETSSPPPGLPEHRTNEQLADASEFYLPAETPKVYRFVTPSGRWQCEIVPHASAGCRAVTASRLPISGAPTSVPGPDGEPRTPDTILIDRVSDVRFVAIAADENATGTDSDTDTDTPIVTLPFGTVLQVAGFRCNVQEATGVSCGSESSGKGFTFSADGYTAVYTDVAH</sequence>
<dbReference type="KEGG" id="madi:A7U43_16380"/>
<proteinExistence type="predicted"/>
<feature type="signal peptide" evidence="1">
    <location>
        <begin position="1"/>
        <end position="22"/>
    </location>
</feature>
<keyword evidence="1" id="KW-0732">Signal</keyword>
<evidence type="ECO:0000313" key="2">
    <source>
        <dbReference type="EMBL" id="ANE80670.1"/>
    </source>
</evidence>
<accession>A0A172UP39</accession>
<organism evidence="2 3">
    <name type="scientific">Mycobacterium adipatum</name>
    <dbReference type="NCBI Taxonomy" id="1682113"/>
    <lineage>
        <taxon>Bacteria</taxon>
        <taxon>Bacillati</taxon>
        <taxon>Actinomycetota</taxon>
        <taxon>Actinomycetes</taxon>
        <taxon>Mycobacteriales</taxon>
        <taxon>Mycobacteriaceae</taxon>
        <taxon>Mycobacterium</taxon>
    </lineage>
</organism>
<dbReference type="AlphaFoldDB" id="A0A172UP39"/>
<dbReference type="STRING" id="1682113.A7U43_16380"/>
<keyword evidence="3" id="KW-1185">Reference proteome</keyword>
<name>A0A172UP39_9MYCO</name>
<feature type="chain" id="PRO_5039646963" evidence="1">
    <location>
        <begin position="23"/>
        <end position="208"/>
    </location>
</feature>
<reference evidence="2 3" key="1">
    <citation type="submission" date="2016-05" db="EMBL/GenBank/DDBJ databases">
        <title>Complete genome sequence of a phthalic acid esters degrading Mycobacterium sp. YC-RL4.</title>
        <authorList>
            <person name="Ren L."/>
            <person name="Fan S."/>
            <person name="Ruth N."/>
            <person name="Jia Y."/>
            <person name="Wang J."/>
            <person name="Qiao C."/>
        </authorList>
    </citation>
    <scope>NUCLEOTIDE SEQUENCE [LARGE SCALE GENOMIC DNA]</scope>
    <source>
        <strain evidence="2 3">YC-RL4</strain>
    </source>
</reference>